<evidence type="ECO:0000259" key="7">
    <source>
        <dbReference type="Pfam" id="PF08281"/>
    </source>
</evidence>
<dbReference type="InterPro" id="IPR007627">
    <property type="entry name" value="RNA_pol_sigma70_r2"/>
</dbReference>
<dbReference type="InterPro" id="IPR036388">
    <property type="entry name" value="WH-like_DNA-bd_sf"/>
</dbReference>
<dbReference type="Proteomes" id="UP000186309">
    <property type="component" value="Chromosome"/>
</dbReference>
<dbReference type="STRING" id="1387353.BSF38_02112"/>
<evidence type="ECO:0000256" key="4">
    <source>
        <dbReference type="ARBA" id="ARBA00023125"/>
    </source>
</evidence>
<accession>A0A1U7CNZ2</accession>
<feature type="domain" description="RNA polymerase sigma-70 region 2" evidence="6">
    <location>
        <begin position="9"/>
        <end position="67"/>
    </location>
</feature>
<dbReference type="SUPFAM" id="SSF88946">
    <property type="entry name" value="Sigma2 domain of RNA polymerase sigma factors"/>
    <property type="match status" value="1"/>
</dbReference>
<evidence type="ECO:0000256" key="3">
    <source>
        <dbReference type="ARBA" id="ARBA00023082"/>
    </source>
</evidence>
<dbReference type="NCBIfam" id="TIGR02937">
    <property type="entry name" value="sigma70-ECF"/>
    <property type="match status" value="1"/>
</dbReference>
<dbReference type="GO" id="GO:0006352">
    <property type="term" value="P:DNA-templated transcription initiation"/>
    <property type="evidence" value="ECO:0007669"/>
    <property type="project" value="InterPro"/>
</dbReference>
<proteinExistence type="inferred from homology"/>
<evidence type="ECO:0000256" key="5">
    <source>
        <dbReference type="ARBA" id="ARBA00023163"/>
    </source>
</evidence>
<dbReference type="InterPro" id="IPR013325">
    <property type="entry name" value="RNA_pol_sigma_r2"/>
</dbReference>
<name>A0A1U7CNZ2_9BACT</name>
<comment type="similarity">
    <text evidence="1">Belongs to the sigma-70 factor family. ECF subfamily.</text>
</comment>
<dbReference type="PANTHER" id="PTHR43133:SF8">
    <property type="entry name" value="RNA POLYMERASE SIGMA FACTOR HI_1459-RELATED"/>
    <property type="match status" value="1"/>
</dbReference>
<evidence type="ECO:0008006" key="10">
    <source>
        <dbReference type="Google" id="ProtNLM"/>
    </source>
</evidence>
<dbReference type="Pfam" id="PF04542">
    <property type="entry name" value="Sigma70_r2"/>
    <property type="match status" value="1"/>
</dbReference>
<dbReference type="InterPro" id="IPR039425">
    <property type="entry name" value="RNA_pol_sigma-70-like"/>
</dbReference>
<dbReference type="KEGG" id="pbor:BSF38_02112"/>
<evidence type="ECO:0000256" key="2">
    <source>
        <dbReference type="ARBA" id="ARBA00023015"/>
    </source>
</evidence>
<dbReference type="PANTHER" id="PTHR43133">
    <property type="entry name" value="RNA POLYMERASE ECF-TYPE SIGMA FACTO"/>
    <property type="match status" value="1"/>
</dbReference>
<evidence type="ECO:0000313" key="9">
    <source>
        <dbReference type="Proteomes" id="UP000186309"/>
    </source>
</evidence>
<dbReference type="InterPro" id="IPR014284">
    <property type="entry name" value="RNA_pol_sigma-70_dom"/>
</dbReference>
<evidence type="ECO:0000313" key="8">
    <source>
        <dbReference type="EMBL" id="APW60629.1"/>
    </source>
</evidence>
<dbReference type="GO" id="GO:0016987">
    <property type="term" value="F:sigma factor activity"/>
    <property type="evidence" value="ECO:0007669"/>
    <property type="project" value="UniProtKB-KW"/>
</dbReference>
<organism evidence="8 9">
    <name type="scientific">Paludisphaera borealis</name>
    <dbReference type="NCBI Taxonomy" id="1387353"/>
    <lineage>
        <taxon>Bacteria</taxon>
        <taxon>Pseudomonadati</taxon>
        <taxon>Planctomycetota</taxon>
        <taxon>Planctomycetia</taxon>
        <taxon>Isosphaerales</taxon>
        <taxon>Isosphaeraceae</taxon>
        <taxon>Paludisphaera</taxon>
    </lineage>
</organism>
<dbReference type="Pfam" id="PF08281">
    <property type="entry name" value="Sigma70_r4_2"/>
    <property type="match status" value="1"/>
</dbReference>
<dbReference type="Gene3D" id="1.10.10.10">
    <property type="entry name" value="Winged helix-like DNA-binding domain superfamily/Winged helix DNA-binding domain"/>
    <property type="match status" value="1"/>
</dbReference>
<keyword evidence="4" id="KW-0238">DNA-binding</keyword>
<dbReference type="OrthoDB" id="289887at2"/>
<gene>
    <name evidence="8" type="ORF">BSF38_02112</name>
</gene>
<protein>
    <recommendedName>
        <fullName evidence="10">ECF RNA polymerase sigma factor SigL</fullName>
    </recommendedName>
</protein>
<feature type="domain" description="RNA polymerase sigma factor 70 region 4 type 2" evidence="7">
    <location>
        <begin position="103"/>
        <end position="152"/>
    </location>
</feature>
<dbReference type="EMBL" id="CP019082">
    <property type="protein sequence ID" value="APW60629.1"/>
    <property type="molecule type" value="Genomic_DNA"/>
</dbReference>
<dbReference type="GO" id="GO:0003677">
    <property type="term" value="F:DNA binding"/>
    <property type="evidence" value="ECO:0007669"/>
    <property type="project" value="UniProtKB-KW"/>
</dbReference>
<evidence type="ECO:0000256" key="1">
    <source>
        <dbReference type="ARBA" id="ARBA00010641"/>
    </source>
</evidence>
<dbReference type="Gene3D" id="1.10.1740.10">
    <property type="match status" value="1"/>
</dbReference>
<keyword evidence="2" id="KW-0805">Transcription regulation</keyword>
<keyword evidence="9" id="KW-1185">Reference proteome</keyword>
<reference evidence="9" key="1">
    <citation type="submission" date="2016-12" db="EMBL/GenBank/DDBJ databases">
        <title>Comparative genomics of four Isosphaeraceae planctomycetes: a common pool of plasmids and glycoside hydrolase genes.</title>
        <authorList>
            <person name="Ivanova A."/>
        </authorList>
    </citation>
    <scope>NUCLEOTIDE SEQUENCE [LARGE SCALE GENOMIC DNA]</scope>
    <source>
        <strain evidence="9">PX4</strain>
    </source>
</reference>
<dbReference type="RefSeq" id="WP_083713848.1">
    <property type="nucleotide sequence ID" value="NZ_CP019082.1"/>
</dbReference>
<keyword evidence="5" id="KW-0804">Transcription</keyword>
<dbReference type="SUPFAM" id="SSF88659">
    <property type="entry name" value="Sigma3 and sigma4 domains of RNA polymerase sigma factors"/>
    <property type="match status" value="1"/>
</dbReference>
<dbReference type="InterPro" id="IPR013249">
    <property type="entry name" value="RNA_pol_sigma70_r4_t2"/>
</dbReference>
<dbReference type="CDD" id="cd06171">
    <property type="entry name" value="Sigma70_r4"/>
    <property type="match status" value="1"/>
</dbReference>
<dbReference type="AlphaFoldDB" id="A0A1U7CNZ2"/>
<keyword evidence="3" id="KW-0731">Sigma factor</keyword>
<evidence type="ECO:0000259" key="6">
    <source>
        <dbReference type="Pfam" id="PF04542"/>
    </source>
</evidence>
<sequence length="168" mass="18554">MDSEPFADLLDRHADALVLFARQFCDAPEDVVQEAFLKLAGLSRMPDNPAAWLFRVVRNGAVDASLAAGRRRRYEREAAVRSTPWFDPAADSGPDDVDPARAERELAALPIEDREVIVAHLWGGLTFEQIAEVLGTSSSSAHRLYARGLSALRERLGVTCRKTRAIPK</sequence>
<dbReference type="InterPro" id="IPR013324">
    <property type="entry name" value="RNA_pol_sigma_r3/r4-like"/>
</dbReference>